<dbReference type="PANTHER" id="PTHR24235:SF29">
    <property type="entry name" value="GH23382P"/>
    <property type="match status" value="1"/>
</dbReference>
<feature type="transmembrane region" description="Helical" evidence="9">
    <location>
        <begin position="389"/>
        <end position="407"/>
    </location>
</feature>
<evidence type="ECO:0000256" key="5">
    <source>
        <dbReference type="ARBA" id="ARBA00023136"/>
    </source>
</evidence>
<dbReference type="Pfam" id="PF00001">
    <property type="entry name" value="7tm_1"/>
    <property type="match status" value="1"/>
</dbReference>
<keyword evidence="6 8" id="KW-0675">Receptor</keyword>
<evidence type="ECO:0000256" key="2">
    <source>
        <dbReference type="ARBA" id="ARBA00022692"/>
    </source>
</evidence>
<dbReference type="eggNOG" id="KOG3656">
    <property type="taxonomic scope" value="Eukaryota"/>
</dbReference>
<feature type="domain" description="G-protein coupled receptors family 1 profile" evidence="11">
    <location>
        <begin position="236"/>
        <end position="494"/>
    </location>
</feature>
<dbReference type="STRING" id="7739.C3Y5U6"/>
<keyword evidence="5 9" id="KW-0472">Membrane</keyword>
<dbReference type="SUPFAM" id="SSF81321">
    <property type="entry name" value="Family A G protein-coupled receptor-like"/>
    <property type="match status" value="1"/>
</dbReference>
<keyword evidence="2 8" id="KW-0812">Transmembrane</keyword>
<protein>
    <recommendedName>
        <fullName evidence="11">G-protein coupled receptors family 1 profile domain-containing protein</fullName>
    </recommendedName>
</protein>
<evidence type="ECO:0000256" key="7">
    <source>
        <dbReference type="ARBA" id="ARBA00023224"/>
    </source>
</evidence>
<dbReference type="PROSITE" id="PS50262">
    <property type="entry name" value="G_PROTEIN_RECEP_F1_2"/>
    <property type="match status" value="1"/>
</dbReference>
<name>C3Y5U6_BRAFL</name>
<dbReference type="FunCoup" id="C3Y5U6">
    <property type="interactions" value="22"/>
</dbReference>
<organism>
    <name type="scientific">Branchiostoma floridae</name>
    <name type="common">Florida lancelet</name>
    <name type="synonym">Amphioxus</name>
    <dbReference type="NCBI Taxonomy" id="7739"/>
    <lineage>
        <taxon>Eukaryota</taxon>
        <taxon>Metazoa</taxon>
        <taxon>Chordata</taxon>
        <taxon>Cephalochordata</taxon>
        <taxon>Leptocardii</taxon>
        <taxon>Amphioxiformes</taxon>
        <taxon>Branchiostomatidae</taxon>
        <taxon>Branchiostoma</taxon>
    </lineage>
</organism>
<dbReference type="InterPro" id="IPR000276">
    <property type="entry name" value="GPCR_Rhodpsn"/>
</dbReference>
<dbReference type="GO" id="GO:0004983">
    <property type="term" value="F:neuropeptide Y receptor activity"/>
    <property type="evidence" value="ECO:0007669"/>
    <property type="project" value="InterPro"/>
</dbReference>
<dbReference type="FunFam" id="1.20.1070.10:FF:000291">
    <property type="entry name" value="Predicted protein"/>
    <property type="match status" value="1"/>
</dbReference>
<feature type="signal peptide" evidence="10">
    <location>
        <begin position="1"/>
        <end position="19"/>
    </location>
</feature>
<feature type="transmembrane region" description="Helical" evidence="9">
    <location>
        <begin position="471"/>
        <end position="496"/>
    </location>
</feature>
<feature type="transmembrane region" description="Helical" evidence="9">
    <location>
        <begin position="221"/>
        <end position="245"/>
    </location>
</feature>
<dbReference type="PRINTS" id="PR01018">
    <property type="entry name" value="PRPRECEPTOR"/>
</dbReference>
<keyword evidence="4 8" id="KW-0297">G-protein coupled receptor</keyword>
<feature type="chain" id="PRO_5002933462" description="G-protein coupled receptors family 1 profile domain-containing protein" evidence="10">
    <location>
        <begin position="20"/>
        <end position="541"/>
    </location>
</feature>
<evidence type="ECO:0000256" key="3">
    <source>
        <dbReference type="ARBA" id="ARBA00022989"/>
    </source>
</evidence>
<dbReference type="AlphaFoldDB" id="C3Y5U6"/>
<gene>
    <name evidence="12" type="ORF">BRAFLDRAFT_91288</name>
</gene>
<evidence type="ECO:0000256" key="9">
    <source>
        <dbReference type="SAM" id="Phobius"/>
    </source>
</evidence>
<dbReference type="EMBL" id="GG666487">
    <property type="protein sequence ID" value="EEN64343.1"/>
    <property type="molecule type" value="Genomic_DNA"/>
</dbReference>
<dbReference type="InParanoid" id="C3Y5U6"/>
<evidence type="ECO:0000256" key="10">
    <source>
        <dbReference type="SAM" id="SignalP"/>
    </source>
</evidence>
<accession>C3Y5U6</accession>
<comment type="similarity">
    <text evidence="8">Belongs to the G-protein coupled receptor 1 family.</text>
</comment>
<evidence type="ECO:0000256" key="1">
    <source>
        <dbReference type="ARBA" id="ARBA00004141"/>
    </source>
</evidence>
<comment type="subcellular location">
    <subcellularLocation>
        <location evidence="1">Membrane</location>
        <topology evidence="1">Multi-pass membrane protein</topology>
    </subcellularLocation>
</comment>
<feature type="transmembrane region" description="Helical" evidence="9">
    <location>
        <begin position="257"/>
        <end position="281"/>
    </location>
</feature>
<dbReference type="PANTHER" id="PTHR24235">
    <property type="entry name" value="NEUROPEPTIDE Y RECEPTOR"/>
    <property type="match status" value="1"/>
</dbReference>
<feature type="transmembrane region" description="Helical" evidence="9">
    <location>
        <begin position="438"/>
        <end position="459"/>
    </location>
</feature>
<evidence type="ECO:0000313" key="12">
    <source>
        <dbReference type="EMBL" id="EEN64343.1"/>
    </source>
</evidence>
<dbReference type="Gene3D" id="1.20.1070.10">
    <property type="entry name" value="Rhodopsin 7-helix transmembrane proteins"/>
    <property type="match status" value="1"/>
</dbReference>
<feature type="transmembrane region" description="Helical" evidence="9">
    <location>
        <begin position="301"/>
        <end position="321"/>
    </location>
</feature>
<evidence type="ECO:0000259" key="11">
    <source>
        <dbReference type="PROSITE" id="PS50262"/>
    </source>
</evidence>
<dbReference type="PRINTS" id="PR00237">
    <property type="entry name" value="GPCRRHODOPSN"/>
</dbReference>
<reference evidence="12" key="1">
    <citation type="journal article" date="2008" name="Nature">
        <title>The amphioxus genome and the evolution of the chordate karyotype.</title>
        <authorList>
            <consortium name="US DOE Joint Genome Institute (JGI-PGF)"/>
            <person name="Putnam N.H."/>
            <person name="Butts T."/>
            <person name="Ferrier D.E.K."/>
            <person name="Furlong R.F."/>
            <person name="Hellsten U."/>
            <person name="Kawashima T."/>
            <person name="Robinson-Rechavi M."/>
            <person name="Shoguchi E."/>
            <person name="Terry A."/>
            <person name="Yu J.-K."/>
            <person name="Benito-Gutierrez E.L."/>
            <person name="Dubchak I."/>
            <person name="Garcia-Fernandez J."/>
            <person name="Gibson-Brown J.J."/>
            <person name="Grigoriev I.V."/>
            <person name="Horton A.C."/>
            <person name="de Jong P.J."/>
            <person name="Jurka J."/>
            <person name="Kapitonov V.V."/>
            <person name="Kohara Y."/>
            <person name="Kuroki Y."/>
            <person name="Lindquist E."/>
            <person name="Lucas S."/>
            <person name="Osoegawa K."/>
            <person name="Pennacchio L.A."/>
            <person name="Salamov A.A."/>
            <person name="Satou Y."/>
            <person name="Sauka-Spengler T."/>
            <person name="Schmutz J."/>
            <person name="Shin-I T."/>
            <person name="Toyoda A."/>
            <person name="Bronner-Fraser M."/>
            <person name="Fujiyama A."/>
            <person name="Holland L.Z."/>
            <person name="Holland P.W.H."/>
            <person name="Satoh N."/>
            <person name="Rokhsar D.S."/>
        </authorList>
    </citation>
    <scope>NUCLEOTIDE SEQUENCE [LARGE SCALE GENOMIC DNA]</scope>
    <source>
        <strain evidence="12">S238N-H82</strain>
        <tissue evidence="12">Testes</tissue>
    </source>
</reference>
<dbReference type="InterPro" id="IPR045860">
    <property type="entry name" value="Snake_toxin-like_sf"/>
</dbReference>
<keyword evidence="10" id="KW-0732">Signal</keyword>
<evidence type="ECO:0000256" key="6">
    <source>
        <dbReference type="ARBA" id="ARBA00023170"/>
    </source>
</evidence>
<dbReference type="InterPro" id="IPR001402">
    <property type="entry name" value="Prolrel_pep_rcpt"/>
</dbReference>
<evidence type="ECO:0000256" key="4">
    <source>
        <dbReference type="ARBA" id="ARBA00023040"/>
    </source>
</evidence>
<proteinExistence type="inferred from homology"/>
<dbReference type="GO" id="GO:0016020">
    <property type="term" value="C:membrane"/>
    <property type="evidence" value="ECO:0007669"/>
    <property type="project" value="UniProtKB-SubCell"/>
</dbReference>
<dbReference type="CDD" id="cd00117">
    <property type="entry name" value="TFP"/>
    <property type="match status" value="1"/>
</dbReference>
<dbReference type="CDD" id="cd15394">
    <property type="entry name" value="7tmA_PrRP_R"/>
    <property type="match status" value="1"/>
</dbReference>
<sequence>MKTALTVLLFGAIVGYASAAAFQCYSCSSTLTANSDCRDSVENITTVSCADDSSCFAAVVKVGTLLTKIDRGCTPNCVSDDSCMNQIGSGICRMCCKGEKCNSMTPGGAEMAGVSAALLLMSSLFTVLAVTLPHATKPFSAPPLANQFAQLRHRRDTLTVTNTFFFETAFGLPSLPWRAQKMDEFINETDWNETDASNETERILVPPQYPGVLLVQSLSPLLIPMFGAIVLVGVVGNVLLTYVILRNKSMRSVTNVFICNLAVSDIATCVMCIPFTLAYSLDHSWYFGEVMCYLVFSLQPTSVYLSIMTLTAIAIDRYYVIMYPFKPRMSMRTCATIIGLIWLVAVGLSLPVGINTHYLDFTEIGLDFYVCKEIWDERKQQMIYTNTMWVVQYWLPLLMISAAYAKIGHKLRNRVMPGSMTERQQEEQNRRKRRTNRLMMSVVVAFAICWFPINIFNVINDVNIDLIHEKYYNLIQLLCLWFAMLSSCVNPFLYAWKHDSFRKHLRKTFLKTYRYLRNQDQNQVHPLEPCGADTVASQGPS</sequence>
<keyword evidence="7 8" id="KW-0807">Transducer</keyword>
<dbReference type="InterPro" id="IPR017452">
    <property type="entry name" value="GPCR_Rhodpsn_7TM"/>
</dbReference>
<evidence type="ECO:0000256" key="8">
    <source>
        <dbReference type="RuleBase" id="RU000688"/>
    </source>
</evidence>
<keyword evidence="3 9" id="KW-1133">Transmembrane helix</keyword>
<feature type="transmembrane region" description="Helical" evidence="9">
    <location>
        <begin position="333"/>
        <end position="354"/>
    </location>
</feature>
<dbReference type="PROSITE" id="PS00237">
    <property type="entry name" value="G_PROTEIN_RECEP_F1_1"/>
    <property type="match status" value="1"/>
</dbReference>
<dbReference type="SMART" id="SM01381">
    <property type="entry name" value="7TM_GPCR_Srsx"/>
    <property type="match status" value="1"/>
</dbReference>
<dbReference type="SUPFAM" id="SSF57302">
    <property type="entry name" value="Snake toxin-like"/>
    <property type="match status" value="1"/>
</dbReference>